<organism evidence="8 9">
    <name type="scientific">Spiroplasma mirum ATCC 29335</name>
    <dbReference type="NCBI Taxonomy" id="838561"/>
    <lineage>
        <taxon>Bacteria</taxon>
        <taxon>Bacillati</taxon>
        <taxon>Mycoplasmatota</taxon>
        <taxon>Mollicutes</taxon>
        <taxon>Entomoplasmatales</taxon>
        <taxon>Spiroplasmataceae</taxon>
        <taxon>Spiroplasma</taxon>
    </lineage>
</organism>
<dbReference type="InterPro" id="IPR003802">
    <property type="entry name" value="Sporulation_regulator_WhiA"/>
</dbReference>
<proteinExistence type="inferred from homology"/>
<keyword evidence="1 4" id="KW-0132">Cell division</keyword>
<dbReference type="Proteomes" id="UP000019260">
    <property type="component" value="Chromosome"/>
</dbReference>
<feature type="domain" description="Sporulation regulator WhiA C-terminal" evidence="5">
    <location>
        <begin position="219"/>
        <end position="306"/>
    </location>
</feature>
<dbReference type="eggNOG" id="COG1481">
    <property type="taxonomic scope" value="Bacteria"/>
</dbReference>
<dbReference type="GO" id="GO:0043937">
    <property type="term" value="P:regulation of sporulation"/>
    <property type="evidence" value="ECO:0007669"/>
    <property type="project" value="InterPro"/>
</dbReference>
<reference evidence="8 9" key="1">
    <citation type="submission" date="2013-09" db="EMBL/GenBank/DDBJ databases">
        <title>Complete genome sequence of Spiroplasma mirum suckling mouse cataract agent.</title>
        <authorList>
            <person name="Landry C.A."/>
            <person name="Bastian F.O."/>
            <person name="Thune R.L."/>
        </authorList>
    </citation>
    <scope>NUCLEOTIDE SEQUENCE [LARGE SCALE GENOMIC DNA]</scope>
    <source>
        <strain evidence="8 9">SMCA</strain>
    </source>
</reference>
<dbReference type="InterPro" id="IPR027434">
    <property type="entry name" value="Homing_endonucl"/>
</dbReference>
<evidence type="ECO:0000256" key="1">
    <source>
        <dbReference type="ARBA" id="ARBA00022618"/>
    </source>
</evidence>
<dbReference type="Pfam" id="PF10298">
    <property type="entry name" value="WhiA_N"/>
    <property type="match status" value="1"/>
</dbReference>
<dbReference type="STRING" id="838561.P344_06060"/>
<evidence type="ECO:0000259" key="6">
    <source>
        <dbReference type="Pfam" id="PF10298"/>
    </source>
</evidence>
<dbReference type="SUPFAM" id="SSF55608">
    <property type="entry name" value="Homing endonucleases"/>
    <property type="match status" value="1"/>
</dbReference>
<dbReference type="GO" id="GO:0051301">
    <property type="term" value="P:cell division"/>
    <property type="evidence" value="ECO:0007669"/>
    <property type="project" value="UniProtKB-UniRule"/>
</dbReference>
<dbReference type="PANTHER" id="PTHR37307">
    <property type="entry name" value="CELL DIVISION PROTEIN WHIA-RELATED"/>
    <property type="match status" value="1"/>
</dbReference>
<protein>
    <recommendedName>
        <fullName evidence="4">Probable cell division protein WhiA</fullName>
    </recommendedName>
</protein>
<dbReference type="GO" id="GO:0003677">
    <property type="term" value="F:DNA binding"/>
    <property type="evidence" value="ECO:0007669"/>
    <property type="project" value="UniProtKB-UniRule"/>
</dbReference>
<dbReference type="PANTHER" id="PTHR37307:SF1">
    <property type="entry name" value="CELL DIVISION PROTEIN WHIA-RELATED"/>
    <property type="match status" value="1"/>
</dbReference>
<dbReference type="OrthoDB" id="401278at2"/>
<dbReference type="EMBL" id="CP006720">
    <property type="protein sequence ID" value="AHI58519.1"/>
    <property type="molecule type" value="Genomic_DNA"/>
</dbReference>
<comment type="function">
    <text evidence="4">Involved in cell division and chromosome segregation.</text>
</comment>
<evidence type="ECO:0000256" key="3">
    <source>
        <dbReference type="ARBA" id="ARBA00023306"/>
    </source>
</evidence>
<dbReference type="HAMAP" id="MF_01420">
    <property type="entry name" value="HTH_type_WhiA"/>
    <property type="match status" value="1"/>
</dbReference>
<comment type="similarity">
    <text evidence="4">Belongs to the WhiA family.</text>
</comment>
<dbReference type="KEGG" id="smia:P344_06060"/>
<keyword evidence="9" id="KW-1185">Reference proteome</keyword>
<dbReference type="InterPro" id="IPR023054">
    <property type="entry name" value="Sporulation_regulator_WhiA_C"/>
</dbReference>
<evidence type="ECO:0000313" key="8">
    <source>
        <dbReference type="EMBL" id="AHI58519.1"/>
    </source>
</evidence>
<feature type="domain" description="WhiA LAGLIDADG-like" evidence="7">
    <location>
        <begin position="124"/>
        <end position="215"/>
    </location>
</feature>
<accession>W0GS53</accession>
<dbReference type="PATRIC" id="fig|838561.3.peg.1163"/>
<dbReference type="InterPro" id="IPR039518">
    <property type="entry name" value="WhiA_LAGLIDADG_dom"/>
</dbReference>
<evidence type="ECO:0000256" key="2">
    <source>
        <dbReference type="ARBA" id="ARBA00023125"/>
    </source>
</evidence>
<evidence type="ECO:0000256" key="4">
    <source>
        <dbReference type="HAMAP-Rule" id="MF_01420"/>
    </source>
</evidence>
<keyword evidence="2 4" id="KW-0238">DNA-binding</keyword>
<keyword evidence="3 4" id="KW-0131">Cell cycle</keyword>
<evidence type="ECO:0000313" key="9">
    <source>
        <dbReference type="Proteomes" id="UP000019260"/>
    </source>
</evidence>
<sequence>MSFALSVKEEVVKKSFAPCCQKAFLGGFTKYNMKLNISDHYFNFEVSSISNPVIRAIYTFFRHSFDAEIETIIVQSNKLKKHKTFILKIKKNSRYILEALHVYDFAHHQKIIEIPDDWEEHCHRAYIAGIFVACGSVNSPNTSNYHLEVQFSEEPSVLYFKKLLSKYRFLFKITKRHDKYVCYIKKSFLVSDFLKLIDAINSVLTFEDTRISRDMTNSINRLNNIEISNQQKSTKAGIEQVMMINYLVDHDLFDELNENTKKLAYQRLANPESSLQELSDLLYDKYNLELSKSGVNHLFREIKKIYYENLK</sequence>
<dbReference type="AlphaFoldDB" id="W0GS53"/>
<dbReference type="Pfam" id="PF02650">
    <property type="entry name" value="HTH_WhiA"/>
    <property type="match status" value="1"/>
</dbReference>
<name>W0GS53_9MOLU</name>
<feature type="domain" description="Sporulation transcription regulator WhiA N-terminal" evidence="6">
    <location>
        <begin position="18"/>
        <end position="102"/>
    </location>
</feature>
<dbReference type="InterPro" id="IPR018478">
    <property type="entry name" value="Sporu_reg_WhiA_N_dom"/>
</dbReference>
<dbReference type="Gene3D" id="3.10.28.10">
    <property type="entry name" value="Homing endonucleases"/>
    <property type="match status" value="1"/>
</dbReference>
<evidence type="ECO:0000259" key="5">
    <source>
        <dbReference type="Pfam" id="PF02650"/>
    </source>
</evidence>
<dbReference type="HOGENOM" id="CLU_053282_1_0_14"/>
<gene>
    <name evidence="4" type="primary">whiA</name>
    <name evidence="8" type="ORF">P344_06060</name>
</gene>
<dbReference type="KEGG" id="smir:SMM_1015"/>
<dbReference type="Pfam" id="PF14527">
    <property type="entry name" value="LAGLIDADG_WhiA"/>
    <property type="match status" value="1"/>
</dbReference>
<dbReference type="RefSeq" id="WP_025317749.1">
    <property type="nucleotide sequence ID" value="NZ_CP002082.1"/>
</dbReference>
<evidence type="ECO:0000259" key="7">
    <source>
        <dbReference type="Pfam" id="PF14527"/>
    </source>
</evidence>
<dbReference type="NCBIfam" id="TIGR00647">
    <property type="entry name" value="DNA_bind_WhiA"/>
    <property type="match status" value="1"/>
</dbReference>